<dbReference type="Proteomes" id="UP001605990">
    <property type="component" value="Unassembled WGS sequence"/>
</dbReference>
<protein>
    <submittedName>
        <fullName evidence="1">Acetate--CoA ligase family protein</fullName>
    </submittedName>
</protein>
<dbReference type="PANTHER" id="PTHR42793">
    <property type="entry name" value="COA BINDING DOMAIN CONTAINING PROTEIN"/>
    <property type="match status" value="1"/>
</dbReference>
<dbReference type="RefSeq" id="WP_394393114.1">
    <property type="nucleotide sequence ID" value="NZ_JBIENY010000107.1"/>
</dbReference>
<keyword evidence="1" id="KW-0436">Ligase</keyword>
<dbReference type="GO" id="GO:0016874">
    <property type="term" value="F:ligase activity"/>
    <property type="evidence" value="ECO:0007669"/>
    <property type="project" value="UniProtKB-KW"/>
</dbReference>
<dbReference type="Pfam" id="PF13549">
    <property type="entry name" value="ATP-grasp_5"/>
    <property type="match status" value="1"/>
</dbReference>
<keyword evidence="2" id="KW-1185">Reference proteome</keyword>
<feature type="non-terminal residue" evidence="1">
    <location>
        <position position="214"/>
    </location>
</feature>
<dbReference type="Gene3D" id="3.30.1490.20">
    <property type="entry name" value="ATP-grasp fold, A domain"/>
    <property type="match status" value="1"/>
</dbReference>
<dbReference type="InterPro" id="IPR013815">
    <property type="entry name" value="ATP_grasp_subdomain_1"/>
</dbReference>
<dbReference type="Gene3D" id="3.30.470.20">
    <property type="entry name" value="ATP-grasp fold, B domain"/>
    <property type="match status" value="1"/>
</dbReference>
<accession>A0ABW7DVQ1</accession>
<dbReference type="SUPFAM" id="SSF56059">
    <property type="entry name" value="Glutathione synthetase ATP-binding domain-like"/>
    <property type="match status" value="1"/>
</dbReference>
<reference evidence="1 2" key="1">
    <citation type="submission" date="2024-10" db="EMBL/GenBank/DDBJ databases">
        <title>Draft genome assembly of a novel steroid transforming actinomycete isolated from African clawed frog Xenopus laevis.</title>
        <authorList>
            <person name="Bragin E."/>
            <person name="Kollerov V."/>
            <person name="Donova M.V."/>
        </authorList>
    </citation>
    <scope>NUCLEOTIDE SEQUENCE [LARGE SCALE GENOMIC DNA]</scope>
    <source>
        <strain evidence="1 2">MTOC-St3</strain>
    </source>
</reference>
<name>A0ABW7DVQ1_STRRO</name>
<proteinExistence type="predicted"/>
<evidence type="ECO:0000313" key="1">
    <source>
        <dbReference type="EMBL" id="MFG6294933.1"/>
    </source>
</evidence>
<organism evidence="1 2">
    <name type="scientific">Streptomyces rochei</name>
    <name type="common">Streptomyces parvullus</name>
    <dbReference type="NCBI Taxonomy" id="1928"/>
    <lineage>
        <taxon>Bacteria</taxon>
        <taxon>Bacillati</taxon>
        <taxon>Actinomycetota</taxon>
        <taxon>Actinomycetes</taxon>
        <taxon>Kitasatosporales</taxon>
        <taxon>Streptomycetaceae</taxon>
        <taxon>Streptomyces</taxon>
        <taxon>Streptomyces rochei group</taxon>
    </lineage>
</organism>
<dbReference type="PANTHER" id="PTHR42793:SF1">
    <property type="entry name" value="PEPTIDYL-LYSINE N-ACETYLTRANSFERASE PATZ"/>
    <property type="match status" value="1"/>
</dbReference>
<sequence>PDPDDIDTSRAHALADDFLARQSDGGWLDPRACAELLSCYGIPQQPWAWAESEEDAVRAAQRLRGTDGRVVLKAHWPGLVHKSLQHAVHLDLRDEAQIRAAFQDLRTRFEGLMTGVVVQPLASRGTELFAGVVQDGVFGPLVVFGLGGTATEVLADHAARLAPLTGQDVHDLITAPRCAPLLFGTQGGGPLDLEGLEQVLHRLSRMAVDLPQLA</sequence>
<gene>
    <name evidence="1" type="ORF">ACGU38_06110</name>
</gene>
<feature type="non-terminal residue" evidence="1">
    <location>
        <position position="1"/>
    </location>
</feature>
<dbReference type="EMBL" id="JBIENY010000107">
    <property type="protein sequence ID" value="MFG6294933.1"/>
    <property type="molecule type" value="Genomic_DNA"/>
</dbReference>
<evidence type="ECO:0000313" key="2">
    <source>
        <dbReference type="Proteomes" id="UP001605990"/>
    </source>
</evidence>
<comment type="caution">
    <text evidence="1">The sequence shown here is derived from an EMBL/GenBank/DDBJ whole genome shotgun (WGS) entry which is preliminary data.</text>
</comment>